<dbReference type="PANTHER" id="PTHR35908:SF1">
    <property type="entry name" value="CONSERVED PROTEIN"/>
    <property type="match status" value="1"/>
</dbReference>
<dbReference type="GO" id="GO:0016829">
    <property type="term" value="F:lyase activity"/>
    <property type="evidence" value="ECO:0007669"/>
    <property type="project" value="UniProtKB-KW"/>
</dbReference>
<dbReference type="Proteomes" id="UP000520767">
    <property type="component" value="Unassembled WGS sequence"/>
</dbReference>
<organism evidence="2 3">
    <name type="scientific">Actinophytocola algeriensis</name>
    <dbReference type="NCBI Taxonomy" id="1768010"/>
    <lineage>
        <taxon>Bacteria</taxon>
        <taxon>Bacillati</taxon>
        <taxon>Actinomycetota</taxon>
        <taxon>Actinomycetes</taxon>
        <taxon>Pseudonocardiales</taxon>
        <taxon>Pseudonocardiaceae</taxon>
    </lineage>
</organism>
<dbReference type="CDD" id="cd06587">
    <property type="entry name" value="VOC"/>
    <property type="match status" value="1"/>
</dbReference>
<dbReference type="SUPFAM" id="SSF54593">
    <property type="entry name" value="Glyoxalase/Bleomycin resistance protein/Dihydroxybiphenyl dioxygenase"/>
    <property type="match status" value="1"/>
</dbReference>
<sequence length="129" mass="14000">MPTAVVAIVAGMAIARLPLIVVDCPDPGALARFYGAMLDWKIDVSADRASACAEDGQCISFHRVDGYRPPVWPTQERPQQMHLDVIVDDLDVAESAVIDLGATRHPDQPGTSYRVFLDPAGHPFCLCLN</sequence>
<dbReference type="Gene3D" id="3.10.180.10">
    <property type="entry name" value="2,3-Dihydroxybiphenyl 1,2-Dioxygenase, domain 1"/>
    <property type="match status" value="1"/>
</dbReference>
<dbReference type="RefSeq" id="WP_311771250.1">
    <property type="nucleotide sequence ID" value="NZ_JACHJQ010000005.1"/>
</dbReference>
<evidence type="ECO:0000313" key="3">
    <source>
        <dbReference type="Proteomes" id="UP000520767"/>
    </source>
</evidence>
<evidence type="ECO:0000259" key="1">
    <source>
        <dbReference type="Pfam" id="PF18029"/>
    </source>
</evidence>
<accession>A0A7W7Q7X4</accession>
<gene>
    <name evidence="2" type="ORF">FHR82_005000</name>
</gene>
<evidence type="ECO:0000313" key="2">
    <source>
        <dbReference type="EMBL" id="MBB4908747.1"/>
    </source>
</evidence>
<dbReference type="Pfam" id="PF18029">
    <property type="entry name" value="Glyoxalase_6"/>
    <property type="match status" value="1"/>
</dbReference>
<feature type="domain" description="Glyoxalase-like" evidence="1">
    <location>
        <begin position="20"/>
        <end position="127"/>
    </location>
</feature>
<dbReference type="PANTHER" id="PTHR35908">
    <property type="entry name" value="HYPOTHETICAL FUSION PROTEIN"/>
    <property type="match status" value="1"/>
</dbReference>
<dbReference type="InterPro" id="IPR029068">
    <property type="entry name" value="Glyas_Bleomycin-R_OHBP_Dase"/>
</dbReference>
<reference evidence="2 3" key="1">
    <citation type="submission" date="2020-08" db="EMBL/GenBank/DDBJ databases">
        <title>Genomic Encyclopedia of Type Strains, Phase III (KMG-III): the genomes of soil and plant-associated and newly described type strains.</title>
        <authorList>
            <person name="Whitman W."/>
        </authorList>
    </citation>
    <scope>NUCLEOTIDE SEQUENCE [LARGE SCALE GENOMIC DNA]</scope>
    <source>
        <strain evidence="2 3">CECT 8960</strain>
    </source>
</reference>
<keyword evidence="2" id="KW-0456">Lyase</keyword>
<comment type="caution">
    <text evidence="2">The sequence shown here is derived from an EMBL/GenBank/DDBJ whole genome shotgun (WGS) entry which is preliminary data.</text>
</comment>
<dbReference type="InterPro" id="IPR041581">
    <property type="entry name" value="Glyoxalase_6"/>
</dbReference>
<protein>
    <submittedName>
        <fullName evidence="2">Putative enzyme related to lactoylglutathione lyase</fullName>
    </submittedName>
</protein>
<proteinExistence type="predicted"/>
<name>A0A7W7Q7X4_9PSEU</name>
<dbReference type="EMBL" id="JACHJQ010000005">
    <property type="protein sequence ID" value="MBB4908747.1"/>
    <property type="molecule type" value="Genomic_DNA"/>
</dbReference>
<keyword evidence="3" id="KW-1185">Reference proteome</keyword>
<dbReference type="AlphaFoldDB" id="A0A7W7Q7X4"/>